<evidence type="ECO:0000313" key="13">
    <source>
        <dbReference type="Proteomes" id="UP001595616"/>
    </source>
</evidence>
<keyword evidence="2 10" id="KW-0479">Metal-binding</keyword>
<protein>
    <recommendedName>
        <fullName evidence="10">Probable inosine/xanthosine triphosphatase</fullName>
        <shortName evidence="10">ITPase/XTPase</shortName>
        <ecNumber evidence="10">3.6.1.73</ecNumber>
    </recommendedName>
    <alternativeName>
        <fullName evidence="10">Non-canonical purine NTP phosphatase</fullName>
    </alternativeName>
    <alternativeName>
        <fullName evidence="10">Non-standard purine NTP phosphatase</fullName>
    </alternativeName>
    <alternativeName>
        <fullName evidence="10">Nucleoside-triphosphate phosphatase</fullName>
        <shortName evidence="10">NTPase</shortName>
    </alternativeName>
</protein>
<comment type="caution">
    <text evidence="12">The sequence shown here is derived from an EMBL/GenBank/DDBJ whole genome shotgun (WGS) entry which is preliminary data.</text>
</comment>
<dbReference type="Proteomes" id="UP001595616">
    <property type="component" value="Unassembled WGS sequence"/>
</dbReference>
<dbReference type="PANTHER" id="PTHR34699">
    <property type="match status" value="1"/>
</dbReference>
<dbReference type="NCBIfam" id="TIGR00258">
    <property type="entry name" value="inosine/xanthosine triphosphatase"/>
    <property type="match status" value="1"/>
</dbReference>
<evidence type="ECO:0000256" key="10">
    <source>
        <dbReference type="HAMAP-Rule" id="MF_00648"/>
    </source>
</evidence>
<dbReference type="Gene3D" id="3.90.950.10">
    <property type="match status" value="1"/>
</dbReference>
<dbReference type="InterPro" id="IPR002786">
    <property type="entry name" value="Non_canon_purine_NTPase"/>
</dbReference>
<comment type="catalytic activity">
    <reaction evidence="8 10">
        <text>ITP + H2O = IDP + phosphate + H(+)</text>
        <dbReference type="Rhea" id="RHEA:28330"/>
        <dbReference type="ChEBI" id="CHEBI:15377"/>
        <dbReference type="ChEBI" id="CHEBI:15378"/>
        <dbReference type="ChEBI" id="CHEBI:43474"/>
        <dbReference type="ChEBI" id="CHEBI:58280"/>
        <dbReference type="ChEBI" id="CHEBI:61402"/>
        <dbReference type="EC" id="3.6.1.73"/>
    </reaction>
</comment>
<dbReference type="EC" id="3.6.1.73" evidence="10"/>
<evidence type="ECO:0000256" key="9">
    <source>
        <dbReference type="ARBA" id="ARBA00048781"/>
    </source>
</evidence>
<evidence type="ECO:0000256" key="6">
    <source>
        <dbReference type="ARBA" id="ARBA00023080"/>
    </source>
</evidence>
<dbReference type="NCBIfam" id="NF003459">
    <property type="entry name" value="PRK05074.1"/>
    <property type="match status" value="1"/>
</dbReference>
<dbReference type="Pfam" id="PF01931">
    <property type="entry name" value="NTPase_I-T"/>
    <property type="match status" value="1"/>
</dbReference>
<reference evidence="13" key="1">
    <citation type="journal article" date="2019" name="Int. J. Syst. Evol. Microbiol.">
        <title>The Global Catalogue of Microorganisms (GCM) 10K type strain sequencing project: providing services to taxonomists for standard genome sequencing and annotation.</title>
        <authorList>
            <consortium name="The Broad Institute Genomics Platform"/>
            <consortium name="The Broad Institute Genome Sequencing Center for Infectious Disease"/>
            <person name="Wu L."/>
            <person name="Ma J."/>
        </authorList>
    </citation>
    <scope>NUCLEOTIDE SEQUENCE [LARGE SCALE GENOMIC DNA]</scope>
    <source>
        <strain evidence="13">CECT 7956</strain>
    </source>
</reference>
<keyword evidence="4 10" id="KW-0378">Hydrolase</keyword>
<comment type="catalytic activity">
    <reaction evidence="9 10">
        <text>XTP + H2O = XDP + phosphate + H(+)</text>
        <dbReference type="Rhea" id="RHEA:28406"/>
        <dbReference type="ChEBI" id="CHEBI:15377"/>
        <dbReference type="ChEBI" id="CHEBI:15378"/>
        <dbReference type="ChEBI" id="CHEBI:43474"/>
        <dbReference type="ChEBI" id="CHEBI:59884"/>
        <dbReference type="ChEBI" id="CHEBI:61314"/>
        <dbReference type="EC" id="3.6.1.73"/>
    </reaction>
</comment>
<comment type="subunit">
    <text evidence="10">Homodimer.</text>
</comment>
<evidence type="ECO:0000313" key="12">
    <source>
        <dbReference type="EMBL" id="MFC3810185.1"/>
    </source>
</evidence>
<evidence type="ECO:0000256" key="7">
    <source>
        <dbReference type="ARBA" id="ARBA00023211"/>
    </source>
</evidence>
<dbReference type="PANTHER" id="PTHR34699:SF2">
    <property type="entry name" value="NON-CANONICAL PURINE NTP PHOSPHATASE_PRRC1 DOMAIN-CONTAINING PROTEIN"/>
    <property type="match status" value="1"/>
</dbReference>
<evidence type="ECO:0000256" key="2">
    <source>
        <dbReference type="ARBA" id="ARBA00022723"/>
    </source>
</evidence>
<sequence length="178" mass="19542">MISKKVIVASKNPVKVNAAKEGFEQMFKNITFEVEGKSIPSGVSDQPMGSEETFLGAFNRATNARIDFPNADFWIGIEGGNIKHSETEMEAMAWVVVLDNHKVGKARTAGFYLPLKTISLINQGYELGDADEIVFGLKNTKQAMGSTGLLTDNAIDRTSYYVQAVILALIPFLKTDLY</sequence>
<keyword evidence="3 10" id="KW-0547">Nucleotide-binding</keyword>
<evidence type="ECO:0000256" key="4">
    <source>
        <dbReference type="ARBA" id="ARBA00022801"/>
    </source>
</evidence>
<comment type="function">
    <text evidence="10">Phosphatase that hydrolyzes non-canonical purine nucleotides such as XTP and ITP to their respective diphosphate derivatives. Probably excludes non-canonical purines from DNA/RNA precursor pool, thus preventing their incorporation into DNA/RNA and avoiding chromosomal lesions.</text>
</comment>
<evidence type="ECO:0000256" key="1">
    <source>
        <dbReference type="ARBA" id="ARBA00001936"/>
    </source>
</evidence>
<keyword evidence="6 10" id="KW-0546">Nucleotide metabolism</keyword>
<dbReference type="GO" id="GO:0016787">
    <property type="term" value="F:hydrolase activity"/>
    <property type="evidence" value="ECO:0007669"/>
    <property type="project" value="UniProtKB-KW"/>
</dbReference>
<dbReference type="SUPFAM" id="SSF52972">
    <property type="entry name" value="ITPase-like"/>
    <property type="match status" value="1"/>
</dbReference>
<keyword evidence="7 10" id="KW-0464">Manganese</keyword>
<dbReference type="InterPro" id="IPR029001">
    <property type="entry name" value="ITPase-like_fam"/>
</dbReference>
<comment type="caution">
    <text evidence="10">Lacks conserved residue(s) required for the propagation of feature annotation.</text>
</comment>
<name>A0ABV7YT90_9BACT</name>
<keyword evidence="13" id="KW-1185">Reference proteome</keyword>
<dbReference type="InterPro" id="IPR026533">
    <property type="entry name" value="NTPase/PRRC1"/>
</dbReference>
<evidence type="ECO:0000256" key="3">
    <source>
        <dbReference type="ARBA" id="ARBA00022741"/>
    </source>
</evidence>
<dbReference type="InterPro" id="IPR050299">
    <property type="entry name" value="YjjX_NTPase"/>
</dbReference>
<comment type="similarity">
    <text evidence="10">Belongs to the YjjX NTPase family.</text>
</comment>
<gene>
    <name evidence="12" type="primary">yjjX</name>
    <name evidence="12" type="ORF">ACFOOI_05935</name>
</gene>
<dbReference type="HAMAP" id="MF_00648">
    <property type="entry name" value="Non_canon_purine_NTPase_YjjX"/>
    <property type="match status" value="1"/>
</dbReference>
<proteinExistence type="inferred from homology"/>
<feature type="domain" description="Non-canonical purine NTP phosphatase/PRRC1" evidence="11">
    <location>
        <begin position="9"/>
        <end position="173"/>
    </location>
</feature>
<organism evidence="12 13">
    <name type="scientific">Lacihabitans lacunae</name>
    <dbReference type="NCBI Taxonomy" id="1028214"/>
    <lineage>
        <taxon>Bacteria</taxon>
        <taxon>Pseudomonadati</taxon>
        <taxon>Bacteroidota</taxon>
        <taxon>Cytophagia</taxon>
        <taxon>Cytophagales</taxon>
        <taxon>Leadbetterellaceae</taxon>
        <taxon>Lacihabitans</taxon>
    </lineage>
</organism>
<comment type="cofactor">
    <cofactor evidence="10">
        <name>Mg(2+)</name>
        <dbReference type="ChEBI" id="CHEBI:18420"/>
    </cofactor>
    <cofactor evidence="10">
        <name>Mn(2+)</name>
        <dbReference type="ChEBI" id="CHEBI:29035"/>
    </cofactor>
    <text evidence="10">Binds 1 divalent metal cation per subunit; can use either Mg(2+) or Mn(2+).</text>
</comment>
<evidence type="ECO:0000256" key="5">
    <source>
        <dbReference type="ARBA" id="ARBA00022842"/>
    </source>
</evidence>
<evidence type="ECO:0000259" key="11">
    <source>
        <dbReference type="Pfam" id="PF01931"/>
    </source>
</evidence>
<keyword evidence="5 10" id="KW-0460">Magnesium</keyword>
<dbReference type="EMBL" id="JBHRYQ010000001">
    <property type="protein sequence ID" value="MFC3810185.1"/>
    <property type="molecule type" value="Genomic_DNA"/>
</dbReference>
<dbReference type="RefSeq" id="WP_379836092.1">
    <property type="nucleotide sequence ID" value="NZ_JBHRYQ010000001.1"/>
</dbReference>
<evidence type="ECO:0000256" key="8">
    <source>
        <dbReference type="ARBA" id="ARBA00048174"/>
    </source>
</evidence>
<comment type="cofactor">
    <cofactor evidence="1">
        <name>Mn(2+)</name>
        <dbReference type="ChEBI" id="CHEBI:29035"/>
    </cofactor>
</comment>
<accession>A0ABV7YT90</accession>